<dbReference type="InterPro" id="IPR015527">
    <property type="entry name" value="Pept_C26_g-glut_hydrolase"/>
</dbReference>
<dbReference type="Proteomes" id="UP001108280">
    <property type="component" value="Chromosome 2"/>
</dbReference>
<dbReference type="InterPro" id="IPR011697">
    <property type="entry name" value="Peptidase_C26"/>
</dbReference>
<evidence type="ECO:0000313" key="12">
    <source>
        <dbReference type="Proteomes" id="UP000030759"/>
    </source>
</evidence>
<feature type="active site" evidence="8">
    <location>
        <position position="244"/>
    </location>
</feature>
<dbReference type="KEGG" id="cge:100751581"/>
<feature type="signal peptide" evidence="9">
    <location>
        <begin position="1"/>
        <end position="24"/>
    </location>
</feature>
<evidence type="ECO:0000256" key="2">
    <source>
        <dbReference type="ARBA" id="ARBA00011083"/>
    </source>
</evidence>
<sequence>MANLGRLLCVLGLLLCGPASPGLSRLYESGIKKPIIGILMQKCHTKEMRKLGKYYIAASYVKYIEAAGARVVPIRIDLTQEDYAGLFRSINGILFPGGSVSILNSDYSHVAKIFYSKAIESYDDGDHFPVWGTCLGFETLSFLVSGENLLTLTDTVSISLPLNFTEGALQGRMFQSFPAELLVSLALEPLTANFHKWSLSVKNFTENKKLNKFFNILTTNTDGITEFISSMEGRKYPIYAVQWHPEKAPYEWKGLKGISHAPNSVKTAFYLADFFVSEARKNNHRYENVFEEMRSLIYQFKPVYTGNISTFEQCYLFR</sequence>
<feature type="active site" description="Proton donor" evidence="7">
    <location>
        <position position="244"/>
    </location>
</feature>
<keyword evidence="3" id="KW-0964">Secreted</keyword>
<evidence type="ECO:0000256" key="6">
    <source>
        <dbReference type="ARBA" id="ARBA00052581"/>
    </source>
</evidence>
<reference evidence="11" key="6">
    <citation type="submission" date="2025-05" db="UniProtKB">
        <authorList>
            <consortium name="Ensembl"/>
        </authorList>
    </citation>
    <scope>IDENTIFICATION</scope>
</reference>
<organism evidence="10 12">
    <name type="scientific">Cricetulus griseus</name>
    <name type="common">Chinese hamster</name>
    <name type="synonym">Cricetulus barabensis griseus</name>
    <dbReference type="NCBI Taxonomy" id="10029"/>
    <lineage>
        <taxon>Eukaryota</taxon>
        <taxon>Metazoa</taxon>
        <taxon>Chordata</taxon>
        <taxon>Craniata</taxon>
        <taxon>Vertebrata</taxon>
        <taxon>Euteleostomi</taxon>
        <taxon>Mammalia</taxon>
        <taxon>Eutheria</taxon>
        <taxon>Euarchontoglires</taxon>
        <taxon>Glires</taxon>
        <taxon>Rodentia</taxon>
        <taxon>Myomorpha</taxon>
        <taxon>Muroidea</taxon>
        <taxon>Cricetidae</taxon>
        <taxon>Cricetinae</taxon>
        <taxon>Cricetulus</taxon>
    </lineage>
</organism>
<dbReference type="PANTHER" id="PTHR11315">
    <property type="entry name" value="PROTEASE FAMILY C26 GAMMA-GLUTAMYL HYDROLASE"/>
    <property type="match status" value="1"/>
</dbReference>
<dbReference type="EMBL" id="KE667806">
    <property type="protein sequence ID" value="ERE84827.1"/>
    <property type="molecule type" value="Genomic_DNA"/>
</dbReference>
<dbReference type="MEROPS" id="C26.001"/>
<evidence type="ECO:0000256" key="5">
    <source>
        <dbReference type="ARBA" id="ARBA00022801"/>
    </source>
</evidence>
<dbReference type="GeneID" id="100751581"/>
<dbReference type="GeneTree" id="ENSGT00490000043388"/>
<proteinExistence type="inferred from homology"/>
<reference evidence="13" key="4">
    <citation type="journal article" date="2020" name="Biotechnol. Bioeng.">
        <title>Chromosome-scale scaffolds for the Chinese hamster reference genome assembly to facilitate the study of the CHO epigenome.</title>
        <authorList>
            <person name="Hilliard W."/>
            <person name="MacDonald M."/>
            <person name="Lee K.H."/>
        </authorList>
    </citation>
    <scope>NUCLEOTIDE SEQUENCE [LARGE SCALE GENOMIC DNA]</scope>
    <source>
        <strain evidence="13">17A/GY</strain>
    </source>
</reference>
<dbReference type="Ensembl" id="ENSCGRT00001022923.1">
    <property type="protein sequence ID" value="ENSCGRP00001018679.1"/>
    <property type="gene ID" value="ENSCGRG00001018349.1"/>
</dbReference>
<reference evidence="10" key="2">
    <citation type="submission" date="2013-03" db="EMBL/GenBank/DDBJ databases">
        <title>Chinese hamster genome sequenced from sorted chromosomes.</title>
        <authorList>
            <person name="Brinkrolf K."/>
            <person name="Rupp O."/>
            <person name="Laux H."/>
            <person name="Kollin F."/>
            <person name="Ernst W."/>
            <person name="Linke B."/>
            <person name="Kofler R."/>
            <person name="Romand S."/>
            <person name="Hesse F."/>
            <person name="Budach W.E."/>
            <person name="Galosy S."/>
            <person name="Muller D."/>
            <person name="Noll T."/>
            <person name="Wienberg J."/>
            <person name="Jostock T."/>
            <person name="Leonard M."/>
            <person name="Grillari J."/>
            <person name="Tauch A."/>
            <person name="Goesmann A."/>
            <person name="Helk B."/>
            <person name="Mott J.E."/>
            <person name="Puehler A."/>
            <person name="Borth N."/>
        </authorList>
    </citation>
    <scope>NUCLEOTIDE SEQUENCE</scope>
    <source>
        <strain evidence="10">17A/GY</strain>
    </source>
</reference>
<dbReference type="RefSeq" id="XP_027259273.1">
    <property type="nucleotide sequence ID" value="XM_027403472.2"/>
</dbReference>
<reference evidence="12" key="1">
    <citation type="journal article" date="2013" name="Nat. Biotechnol.">
        <title>Chinese hamster genome sequenced from sorted chromosomes.</title>
        <authorList>
            <person name="Brinkrolf K."/>
            <person name="Rupp O."/>
            <person name="Laux H."/>
            <person name="Kollin F."/>
            <person name="Ernst W."/>
            <person name="Linke B."/>
            <person name="Kofler R."/>
            <person name="Romand S."/>
            <person name="Hesse F."/>
            <person name="Budach W.E."/>
            <person name="Galosy S."/>
            <person name="Muller D."/>
            <person name="Noll T."/>
            <person name="Wienberg J."/>
            <person name="Jostock T."/>
            <person name="Leonard M."/>
            <person name="Grillari J."/>
            <person name="Tauch A."/>
            <person name="Goesmann A."/>
            <person name="Helk B."/>
            <person name="Mott J.E."/>
            <person name="Puhler A."/>
            <person name="Borth N."/>
        </authorList>
    </citation>
    <scope>NUCLEOTIDE SEQUENCE [LARGE SCALE GENOMIC DNA]</scope>
    <source>
        <strain evidence="12">17A/GY</strain>
    </source>
</reference>
<dbReference type="GO" id="GO:0005773">
    <property type="term" value="C:vacuole"/>
    <property type="evidence" value="ECO:0007669"/>
    <property type="project" value="TreeGrafter"/>
</dbReference>
<dbReference type="InterPro" id="IPR029062">
    <property type="entry name" value="Class_I_gatase-like"/>
</dbReference>
<evidence type="ECO:0000313" key="14">
    <source>
        <dbReference type="RefSeq" id="XP_027259273.1"/>
    </source>
</evidence>
<dbReference type="PROSITE" id="PS51273">
    <property type="entry name" value="GATASE_TYPE_1"/>
    <property type="match status" value="1"/>
</dbReference>
<dbReference type="EC" id="3.4.19.9" evidence="8"/>
<evidence type="ECO:0000256" key="8">
    <source>
        <dbReference type="PROSITE-ProRule" id="PRU00607"/>
    </source>
</evidence>
<evidence type="ECO:0000256" key="7">
    <source>
        <dbReference type="PIRSR" id="PIRSR615527-1"/>
    </source>
</evidence>
<dbReference type="FunFam" id="3.40.50.880:FF:000024">
    <property type="entry name" value="Folate gamma-glutamyl hydrolase"/>
    <property type="match status" value="1"/>
</dbReference>
<accession>A0A061ILT6</accession>
<dbReference type="SUPFAM" id="SSF52317">
    <property type="entry name" value="Class I glutamine amidotransferase-like"/>
    <property type="match status" value="1"/>
</dbReference>
<dbReference type="PROSITE" id="PS51275">
    <property type="entry name" value="PEPTIDASE_C26_GGH"/>
    <property type="match status" value="1"/>
</dbReference>
<dbReference type="Proteomes" id="UP000030759">
    <property type="component" value="Unassembled WGS sequence"/>
</dbReference>
<keyword evidence="5 8" id="KW-0378">Hydrolase</keyword>
<evidence type="ECO:0000256" key="1">
    <source>
        <dbReference type="ARBA" id="ARBA00004239"/>
    </source>
</evidence>
<gene>
    <name evidence="11 14" type="primary">Ggh</name>
    <name evidence="10" type="ORF">H671_2g5673</name>
</gene>
<reference evidence="14" key="5">
    <citation type="submission" date="2025-04" db="UniProtKB">
        <authorList>
            <consortium name="RefSeq"/>
        </authorList>
    </citation>
    <scope>IDENTIFICATION</scope>
    <source>
        <strain evidence="14">17A/GY</strain>
        <tissue evidence="14">Liver</tissue>
    </source>
</reference>
<feature type="active site" description="Nucleophile" evidence="7 8">
    <location>
        <position position="134"/>
    </location>
</feature>
<evidence type="ECO:0000256" key="9">
    <source>
        <dbReference type="SAM" id="SignalP"/>
    </source>
</evidence>
<evidence type="ECO:0000256" key="3">
    <source>
        <dbReference type="ARBA" id="ARBA00022525"/>
    </source>
</evidence>
<protein>
    <recommendedName>
        <fullName evidence="8">folate gamma-glutamyl hydrolase</fullName>
        <ecNumber evidence="8">3.4.19.9</ecNumber>
    </recommendedName>
</protein>
<dbReference type="SMR" id="A0A061ILT6"/>
<evidence type="ECO:0000313" key="10">
    <source>
        <dbReference type="EMBL" id="ERE84827.1"/>
    </source>
</evidence>
<evidence type="ECO:0000256" key="4">
    <source>
        <dbReference type="ARBA" id="ARBA00022729"/>
    </source>
</evidence>
<name>A0A061ILT6_CRIGR</name>
<keyword evidence="13" id="KW-1185">Reference proteome</keyword>
<comment type="subcellular location">
    <subcellularLocation>
        <location evidence="1">Secreted</location>
        <location evidence="1">Extracellular space</location>
    </subcellularLocation>
</comment>
<reference evidence="13" key="3">
    <citation type="journal article" date="2018" name="Biotechnol. Bioeng.">
        <title>A reference genome of the Chinese hamster based on a hybrid assembly strategy.</title>
        <authorList>
            <person name="Rupp O."/>
            <person name="MacDonald M.L."/>
            <person name="Li S."/>
            <person name="Dhiman H."/>
            <person name="Polson S."/>
            <person name="Griep S."/>
            <person name="Heffner K."/>
            <person name="Hernandez I."/>
            <person name="Brinkrolf K."/>
            <person name="Jadhav V."/>
            <person name="Samoudi M."/>
            <person name="Hao H."/>
            <person name="Kingham B."/>
            <person name="Goesmann A."/>
            <person name="Betenbaugh M.J."/>
            <person name="Lewis N.E."/>
            <person name="Borth N."/>
            <person name="Lee K.H."/>
        </authorList>
    </citation>
    <scope>NUCLEOTIDE SEQUENCE [LARGE SCALE GENOMIC DNA]</scope>
    <source>
        <strain evidence="13">17A/GY</strain>
    </source>
</reference>
<keyword evidence="4 9" id="KW-0732">Signal</keyword>
<dbReference type="RefSeq" id="XP_003505759.2">
    <property type="nucleotide sequence ID" value="XM_003505711.4"/>
</dbReference>
<dbReference type="PANTHER" id="PTHR11315:SF20">
    <property type="entry name" value="GAMMA-GLUTAMYL HYDROLASE"/>
    <property type="match status" value="1"/>
</dbReference>
<dbReference type="GO" id="GO:0005615">
    <property type="term" value="C:extracellular space"/>
    <property type="evidence" value="ECO:0007669"/>
    <property type="project" value="Ensembl"/>
</dbReference>
<evidence type="ECO:0000313" key="11">
    <source>
        <dbReference type="Ensembl" id="ENSCGRP00001018679.1"/>
    </source>
</evidence>
<evidence type="ECO:0000313" key="13">
    <source>
        <dbReference type="Proteomes" id="UP001108280"/>
    </source>
</evidence>
<comment type="catalytic activity">
    <reaction evidence="6">
        <text>(6S)-5,6,7,8-tetrahydrofolyl-(gamma-L-Glu)(n) + (n-1) H2O = (6S)-5,6,7,8-tetrahydrofolate + (n-1) L-glutamate</text>
        <dbReference type="Rhea" id="RHEA:56784"/>
        <dbReference type="Rhea" id="RHEA-COMP:14738"/>
        <dbReference type="ChEBI" id="CHEBI:15377"/>
        <dbReference type="ChEBI" id="CHEBI:29985"/>
        <dbReference type="ChEBI" id="CHEBI:57453"/>
        <dbReference type="ChEBI" id="CHEBI:141005"/>
        <dbReference type="EC" id="3.4.19.9"/>
    </reaction>
    <physiologicalReaction direction="left-to-right" evidence="6">
        <dbReference type="Rhea" id="RHEA:56785"/>
    </physiologicalReaction>
</comment>
<dbReference type="Pfam" id="PF07722">
    <property type="entry name" value="Peptidase_C26"/>
    <property type="match status" value="1"/>
</dbReference>
<dbReference type="AlphaFoldDB" id="A0A061ILT6"/>
<comment type="similarity">
    <text evidence="2">Belongs to the peptidase C26 family.</text>
</comment>
<dbReference type="GO" id="GO:0034722">
    <property type="term" value="F:gamma-glutamyl-peptidase activity"/>
    <property type="evidence" value="ECO:0007669"/>
    <property type="project" value="UniProtKB-UniRule"/>
</dbReference>
<dbReference type="CTD" id="8836"/>
<dbReference type="GO" id="GO:0046900">
    <property type="term" value="P:tetrahydrofolylpolyglutamate metabolic process"/>
    <property type="evidence" value="ECO:0007669"/>
    <property type="project" value="TreeGrafter"/>
</dbReference>
<dbReference type="Proteomes" id="UP000694386">
    <property type="component" value="Unplaced"/>
</dbReference>
<dbReference type="Gene3D" id="3.40.50.880">
    <property type="match status" value="1"/>
</dbReference>
<feature type="chain" id="PRO_5044539144" description="folate gamma-glutamyl hydrolase" evidence="9">
    <location>
        <begin position="25"/>
        <end position="318"/>
    </location>
</feature>
<dbReference type="OrthoDB" id="64220at2759"/>